<evidence type="ECO:0000313" key="1">
    <source>
        <dbReference type="EMBL" id="OCK87281.1"/>
    </source>
</evidence>
<name>A0ACC8ELV9_9PEZI</name>
<proteinExistence type="predicted"/>
<feature type="non-terminal residue" evidence="1">
    <location>
        <position position="1"/>
    </location>
</feature>
<evidence type="ECO:0000313" key="2">
    <source>
        <dbReference type="Proteomes" id="UP000250078"/>
    </source>
</evidence>
<dbReference type="Proteomes" id="UP000250078">
    <property type="component" value="Unassembled WGS sequence"/>
</dbReference>
<accession>A0ACC8ELV9</accession>
<dbReference type="EMBL" id="KV748263">
    <property type="protein sequence ID" value="OCK87281.1"/>
    <property type="molecule type" value="Genomic_DNA"/>
</dbReference>
<keyword evidence="2" id="KW-1185">Reference proteome</keyword>
<gene>
    <name evidence="1" type="ORF">K441DRAFT_594588</name>
</gene>
<protein>
    <submittedName>
        <fullName evidence="1">Uncharacterized protein</fullName>
    </submittedName>
</protein>
<organism evidence="1 2">
    <name type="scientific">Cenococcum geophilum 1.58</name>
    <dbReference type="NCBI Taxonomy" id="794803"/>
    <lineage>
        <taxon>Eukaryota</taxon>
        <taxon>Fungi</taxon>
        <taxon>Dikarya</taxon>
        <taxon>Ascomycota</taxon>
        <taxon>Pezizomycotina</taxon>
        <taxon>Dothideomycetes</taxon>
        <taxon>Pleosporomycetidae</taxon>
        <taxon>Gloniales</taxon>
        <taxon>Gloniaceae</taxon>
        <taxon>Cenococcum</taxon>
    </lineage>
</organism>
<sequence length="49" mass="5503">AVYLDEPSNRALVKVIGNISLIFNPHALKGLTKEQLYKVANHPIIVELY</sequence>
<reference evidence="1 2" key="1">
    <citation type="journal article" date="2016" name="Nat. Commun.">
        <title>Ectomycorrhizal ecology is imprinted in the genome of the dominant symbiotic fungus Cenococcum geophilum.</title>
        <authorList>
            <consortium name="DOE Joint Genome Institute"/>
            <person name="Peter M."/>
            <person name="Kohler A."/>
            <person name="Ohm R.A."/>
            <person name="Kuo A."/>
            <person name="Krutzmann J."/>
            <person name="Morin E."/>
            <person name="Arend M."/>
            <person name="Barry K.W."/>
            <person name="Binder M."/>
            <person name="Choi C."/>
            <person name="Clum A."/>
            <person name="Copeland A."/>
            <person name="Grisel N."/>
            <person name="Haridas S."/>
            <person name="Kipfer T."/>
            <person name="LaButti K."/>
            <person name="Lindquist E."/>
            <person name="Lipzen A."/>
            <person name="Maire R."/>
            <person name="Meier B."/>
            <person name="Mihaltcheva S."/>
            <person name="Molinier V."/>
            <person name="Murat C."/>
            <person name="Poggeler S."/>
            <person name="Quandt C.A."/>
            <person name="Sperisen C."/>
            <person name="Tritt A."/>
            <person name="Tisserant E."/>
            <person name="Crous P.W."/>
            <person name="Henrissat B."/>
            <person name="Nehls U."/>
            <person name="Egli S."/>
            <person name="Spatafora J.W."/>
            <person name="Grigoriev I.V."/>
            <person name="Martin F.M."/>
        </authorList>
    </citation>
    <scope>NUCLEOTIDE SEQUENCE [LARGE SCALE GENOMIC DNA]</scope>
    <source>
        <strain evidence="1 2">1.58</strain>
    </source>
</reference>